<dbReference type="NCBIfam" id="NF004313">
    <property type="entry name" value="PRK05710.1-2"/>
    <property type="match status" value="1"/>
</dbReference>
<dbReference type="NCBIfam" id="TIGR03838">
    <property type="entry name" value="queuosine_YadB"/>
    <property type="match status" value="1"/>
</dbReference>
<reference evidence="10 11" key="1">
    <citation type="submission" date="2019-03" db="EMBL/GenBank/DDBJ databases">
        <title>Genomic Encyclopedia of Type Strains, Phase IV (KMG-IV): sequencing the most valuable type-strain genomes for metagenomic binning, comparative biology and taxonomic classification.</title>
        <authorList>
            <person name="Goeker M."/>
        </authorList>
    </citation>
    <scope>NUCLEOTIDE SEQUENCE [LARGE SCALE GENOMIC DNA]</scope>
    <source>
        <strain evidence="10 11">DSM 19605</strain>
    </source>
</reference>
<dbReference type="HAMAP" id="MF_01428">
    <property type="entry name" value="Glu_Q_tRNA_synth"/>
    <property type="match status" value="1"/>
</dbReference>
<evidence type="ECO:0000256" key="1">
    <source>
        <dbReference type="ARBA" id="ARBA00022598"/>
    </source>
</evidence>
<feature type="binding site" evidence="7">
    <location>
        <position position="105"/>
    </location>
    <ligand>
        <name>Zn(2+)</name>
        <dbReference type="ChEBI" id="CHEBI:29105"/>
    </ligand>
</feature>
<feature type="binding site" evidence="7">
    <location>
        <position position="103"/>
    </location>
    <ligand>
        <name>Zn(2+)</name>
        <dbReference type="ChEBI" id="CHEBI:29105"/>
    </ligand>
</feature>
<dbReference type="SUPFAM" id="SSF52374">
    <property type="entry name" value="Nucleotidylyl transferase"/>
    <property type="match status" value="1"/>
</dbReference>
<dbReference type="InterPro" id="IPR014729">
    <property type="entry name" value="Rossmann-like_a/b/a_fold"/>
</dbReference>
<feature type="binding site" evidence="7">
    <location>
        <position position="197"/>
    </location>
    <ligand>
        <name>L-glutamate</name>
        <dbReference type="ChEBI" id="CHEBI:29985"/>
    </ligand>
</feature>
<accession>A0A4R6U4K9</accession>
<dbReference type="Proteomes" id="UP000295510">
    <property type="component" value="Unassembled WGS sequence"/>
</dbReference>
<protein>
    <recommendedName>
        <fullName evidence="7">Glutamyl-Q tRNA(Asp) synthetase</fullName>
        <shortName evidence="7">Glu-Q-RSs</shortName>
        <ecNumber evidence="7">6.1.1.-</ecNumber>
    </recommendedName>
</protein>
<dbReference type="AlphaFoldDB" id="A0A4R6U4K9"/>
<feature type="short sequence motif" description="'KMSKS' region" evidence="7">
    <location>
        <begin position="253"/>
        <end position="257"/>
    </location>
</feature>
<dbReference type="GO" id="GO:0004818">
    <property type="term" value="F:glutamate-tRNA ligase activity"/>
    <property type="evidence" value="ECO:0007669"/>
    <property type="project" value="TreeGrafter"/>
</dbReference>
<dbReference type="PANTHER" id="PTHR43311">
    <property type="entry name" value="GLUTAMATE--TRNA LIGASE"/>
    <property type="match status" value="1"/>
</dbReference>
<name>A0A4R6U4K9_9BURK</name>
<comment type="cofactor">
    <cofactor evidence="7">
        <name>Zn(2+)</name>
        <dbReference type="ChEBI" id="CHEBI:29105"/>
    </cofactor>
    <text evidence="7">Binds 1 zinc ion per subunit.</text>
</comment>
<evidence type="ECO:0000256" key="6">
    <source>
        <dbReference type="ARBA" id="ARBA00023146"/>
    </source>
</evidence>
<dbReference type="EC" id="6.1.1.-" evidence="7"/>
<feature type="binding site" evidence="7">
    <location>
        <position position="215"/>
    </location>
    <ligand>
        <name>L-glutamate</name>
        <dbReference type="ChEBI" id="CHEBI:29985"/>
    </ligand>
</feature>
<feature type="binding site" evidence="7">
    <location>
        <position position="47"/>
    </location>
    <ligand>
        <name>L-glutamate</name>
        <dbReference type="ChEBI" id="CHEBI:29985"/>
    </ligand>
</feature>
<keyword evidence="8" id="KW-0648">Protein biosynthesis</keyword>
<evidence type="ECO:0000256" key="3">
    <source>
        <dbReference type="ARBA" id="ARBA00022741"/>
    </source>
</evidence>
<evidence type="ECO:0000313" key="11">
    <source>
        <dbReference type="Proteomes" id="UP000295510"/>
    </source>
</evidence>
<dbReference type="GO" id="GO:0006400">
    <property type="term" value="P:tRNA modification"/>
    <property type="evidence" value="ECO:0007669"/>
    <property type="project" value="InterPro"/>
</dbReference>
<feature type="binding site" evidence="7">
    <location>
        <position position="256"/>
    </location>
    <ligand>
        <name>ATP</name>
        <dbReference type="ChEBI" id="CHEBI:30616"/>
    </ligand>
</feature>
<sequence length="313" mass="33958">MTPTSMGYRGRFAPSPTGPLHAGSLVAALASWLDARAHGGRWLVRLEDVDAPRCIPGADALILQQLAACGLHPDEPVVWQSDRAAAYAQALEGLIEAGWAYPCVCTRKDIDRAWAARGVTHARHAERVYPGTCRPEHGGLQGRPARAWRLHVGRVQAARHLPAPLPWIDRRLGPQRQAVEREVGDFVLRRADGLWAYQLAVVVDDAWQGITHVVRGEDLADNTARQIVLQQALGLPTPQYLHTPLVLGANGEKLSKQNGAAALDVSDPLRALNQAAQVLGLPAQATSPGQALATWVALWRQRWASASPSADRR</sequence>
<dbReference type="InterPro" id="IPR020058">
    <property type="entry name" value="Glu/Gln-tRNA-synth_Ib_cat-dom"/>
</dbReference>
<dbReference type="GO" id="GO:0005524">
    <property type="term" value="F:ATP binding"/>
    <property type="evidence" value="ECO:0007669"/>
    <property type="project" value="UniProtKB-KW"/>
</dbReference>
<dbReference type="Pfam" id="PF00749">
    <property type="entry name" value="tRNA-synt_1c"/>
    <property type="match status" value="1"/>
</dbReference>
<dbReference type="GO" id="GO:0005829">
    <property type="term" value="C:cytosol"/>
    <property type="evidence" value="ECO:0007669"/>
    <property type="project" value="TreeGrafter"/>
</dbReference>
<evidence type="ECO:0000256" key="8">
    <source>
        <dbReference type="RuleBase" id="RU363037"/>
    </source>
</evidence>
<evidence type="ECO:0000256" key="7">
    <source>
        <dbReference type="HAMAP-Rule" id="MF_01428"/>
    </source>
</evidence>
<dbReference type="PRINTS" id="PR00987">
    <property type="entry name" value="TRNASYNTHGLU"/>
</dbReference>
<comment type="function">
    <text evidence="7">Catalyzes the tRNA-independent activation of glutamate in presence of ATP and the subsequent transfer of glutamate onto a tRNA(Asp). Glutamate is transferred on the 2-amino-5-(4,5-dihydroxy-2-cyclopenten-1-yl) moiety of the queuosine in the wobble position of the QUC anticodon.</text>
</comment>
<dbReference type="InterPro" id="IPR000924">
    <property type="entry name" value="Glu/Gln-tRNA-synth"/>
</dbReference>
<evidence type="ECO:0000256" key="4">
    <source>
        <dbReference type="ARBA" id="ARBA00022833"/>
    </source>
</evidence>
<dbReference type="NCBIfam" id="NF004315">
    <property type="entry name" value="PRK05710.1-4"/>
    <property type="match status" value="1"/>
</dbReference>
<organism evidence="10 11">
    <name type="scientific">Tepidicella xavieri</name>
    <dbReference type="NCBI Taxonomy" id="360241"/>
    <lineage>
        <taxon>Bacteria</taxon>
        <taxon>Pseudomonadati</taxon>
        <taxon>Pseudomonadota</taxon>
        <taxon>Betaproteobacteria</taxon>
        <taxon>Burkholderiales</taxon>
        <taxon>Tepidicella</taxon>
    </lineage>
</organism>
<dbReference type="GO" id="GO:0006424">
    <property type="term" value="P:glutamyl-tRNA aminoacylation"/>
    <property type="evidence" value="ECO:0007669"/>
    <property type="project" value="InterPro"/>
</dbReference>
<keyword evidence="3 7" id="KW-0547">Nucleotide-binding</keyword>
<dbReference type="PANTHER" id="PTHR43311:SF1">
    <property type="entry name" value="GLUTAMYL-Q TRNA(ASP) SYNTHETASE"/>
    <property type="match status" value="1"/>
</dbReference>
<dbReference type="GO" id="GO:0008270">
    <property type="term" value="F:zinc ion binding"/>
    <property type="evidence" value="ECO:0007669"/>
    <property type="project" value="UniProtKB-UniRule"/>
</dbReference>
<keyword evidence="6 7" id="KW-0030">Aminoacyl-tRNA synthetase</keyword>
<dbReference type="RefSeq" id="WP_245988902.1">
    <property type="nucleotide sequence ID" value="NZ_SNYL01000012.1"/>
</dbReference>
<feature type="binding site" evidence="7">
    <location>
        <begin position="11"/>
        <end position="15"/>
    </location>
    <ligand>
        <name>L-glutamate</name>
        <dbReference type="ChEBI" id="CHEBI:29985"/>
    </ligand>
</feature>
<evidence type="ECO:0000313" key="10">
    <source>
        <dbReference type="EMBL" id="TDQ41398.1"/>
    </source>
</evidence>
<proteinExistence type="inferred from homology"/>
<comment type="caution">
    <text evidence="10">The sequence shown here is derived from an EMBL/GenBank/DDBJ whole genome shotgun (WGS) entry which is preliminary data.</text>
</comment>
<feature type="domain" description="Glutamyl/glutaminyl-tRNA synthetase class Ib catalytic" evidence="9">
    <location>
        <begin position="9"/>
        <end position="263"/>
    </location>
</feature>
<evidence type="ECO:0000256" key="2">
    <source>
        <dbReference type="ARBA" id="ARBA00022723"/>
    </source>
</evidence>
<keyword evidence="4 7" id="KW-0862">Zinc</keyword>
<feature type="binding site" evidence="7">
    <location>
        <position position="133"/>
    </location>
    <ligand>
        <name>Zn(2+)</name>
        <dbReference type="ChEBI" id="CHEBI:29105"/>
    </ligand>
</feature>
<feature type="short sequence motif" description="'HIGH' region" evidence="7">
    <location>
        <begin position="14"/>
        <end position="24"/>
    </location>
</feature>
<evidence type="ECO:0000259" key="9">
    <source>
        <dbReference type="Pfam" id="PF00749"/>
    </source>
</evidence>
<gene>
    <name evidence="7" type="primary">gluQ</name>
    <name evidence="10" type="ORF">DFR43_11275</name>
</gene>
<feature type="binding site" evidence="7">
    <location>
        <position position="129"/>
    </location>
    <ligand>
        <name>Zn(2+)</name>
        <dbReference type="ChEBI" id="CHEBI:29105"/>
    </ligand>
</feature>
<dbReference type="NCBIfam" id="NF004314">
    <property type="entry name" value="PRK05710.1-3"/>
    <property type="match status" value="1"/>
</dbReference>
<dbReference type="EMBL" id="SNYL01000012">
    <property type="protein sequence ID" value="TDQ41398.1"/>
    <property type="molecule type" value="Genomic_DNA"/>
</dbReference>
<dbReference type="Gene3D" id="3.40.50.620">
    <property type="entry name" value="HUPs"/>
    <property type="match status" value="1"/>
</dbReference>
<dbReference type="InterPro" id="IPR022380">
    <property type="entry name" value="Glu-Q_tRNA(Asp)_Synthase"/>
</dbReference>
<comment type="similarity">
    <text evidence="7">Belongs to the class-I aminoacyl-tRNA synthetase family. GluQ subfamily.</text>
</comment>
<keyword evidence="2 7" id="KW-0479">Metal-binding</keyword>
<dbReference type="InterPro" id="IPR049940">
    <property type="entry name" value="GluQ/Sye"/>
</dbReference>
<keyword evidence="11" id="KW-1185">Reference proteome</keyword>
<keyword evidence="1 7" id="KW-0436">Ligase</keyword>
<keyword evidence="5 7" id="KW-0067">ATP-binding</keyword>
<evidence type="ECO:0000256" key="5">
    <source>
        <dbReference type="ARBA" id="ARBA00022840"/>
    </source>
</evidence>